<accession>A0A8S1HJN4</accession>
<proteinExistence type="predicted"/>
<protein>
    <submittedName>
        <fullName evidence="2">Uncharacterized protein</fullName>
    </submittedName>
</protein>
<dbReference type="OrthoDB" id="5788768at2759"/>
<gene>
    <name evidence="2" type="ORF">CAUJ_LOCUS11161</name>
</gene>
<organism evidence="2 3">
    <name type="scientific">Caenorhabditis auriculariae</name>
    <dbReference type="NCBI Taxonomy" id="2777116"/>
    <lineage>
        <taxon>Eukaryota</taxon>
        <taxon>Metazoa</taxon>
        <taxon>Ecdysozoa</taxon>
        <taxon>Nematoda</taxon>
        <taxon>Chromadorea</taxon>
        <taxon>Rhabditida</taxon>
        <taxon>Rhabditina</taxon>
        <taxon>Rhabditomorpha</taxon>
        <taxon>Rhabditoidea</taxon>
        <taxon>Rhabditidae</taxon>
        <taxon>Peloderinae</taxon>
        <taxon>Caenorhabditis</taxon>
    </lineage>
</organism>
<dbReference type="EMBL" id="CAJGYM010000053">
    <property type="protein sequence ID" value="CAD6195242.1"/>
    <property type="molecule type" value="Genomic_DNA"/>
</dbReference>
<feature type="compositionally biased region" description="Basic and acidic residues" evidence="1">
    <location>
        <begin position="113"/>
        <end position="123"/>
    </location>
</feature>
<evidence type="ECO:0000313" key="3">
    <source>
        <dbReference type="Proteomes" id="UP000835052"/>
    </source>
</evidence>
<reference evidence="2" key="1">
    <citation type="submission" date="2020-10" db="EMBL/GenBank/DDBJ databases">
        <authorList>
            <person name="Kikuchi T."/>
        </authorList>
    </citation>
    <scope>NUCLEOTIDE SEQUENCE</scope>
    <source>
        <strain evidence="2">NKZ352</strain>
    </source>
</reference>
<feature type="region of interest" description="Disordered" evidence="1">
    <location>
        <begin position="99"/>
        <end position="123"/>
    </location>
</feature>
<sequence>MRLRAYTCLMSEGGFCTMDKFRYPDDIEGCTYLRPWLHKVDRFSFYFVLEKRPRKYGPAYKERQKRLRKRQTKKIGKISADPIGSVRLEGVMPCRQVCGAPTDKRLGSQSDGTFHRKDQGRPN</sequence>
<name>A0A8S1HJN4_9PELO</name>
<dbReference type="AlphaFoldDB" id="A0A8S1HJN4"/>
<evidence type="ECO:0000256" key="1">
    <source>
        <dbReference type="SAM" id="MobiDB-lite"/>
    </source>
</evidence>
<evidence type="ECO:0000313" key="2">
    <source>
        <dbReference type="EMBL" id="CAD6195242.1"/>
    </source>
</evidence>
<comment type="caution">
    <text evidence="2">The sequence shown here is derived from an EMBL/GenBank/DDBJ whole genome shotgun (WGS) entry which is preliminary data.</text>
</comment>
<keyword evidence="3" id="KW-1185">Reference proteome</keyword>
<dbReference type="Proteomes" id="UP000835052">
    <property type="component" value="Unassembled WGS sequence"/>
</dbReference>